<evidence type="ECO:0000256" key="4">
    <source>
        <dbReference type="ARBA" id="ARBA00022692"/>
    </source>
</evidence>
<dbReference type="GO" id="GO:0005549">
    <property type="term" value="F:odorant binding"/>
    <property type="evidence" value="ECO:0007669"/>
    <property type="project" value="InterPro"/>
</dbReference>
<keyword evidence="9" id="KW-0807">Transducer</keyword>
<dbReference type="PANTHER" id="PTHR21137">
    <property type="entry name" value="ODORANT RECEPTOR"/>
    <property type="match status" value="1"/>
</dbReference>
<evidence type="ECO:0000256" key="3">
    <source>
        <dbReference type="ARBA" id="ARBA00022606"/>
    </source>
</evidence>
<evidence type="ECO:0000256" key="9">
    <source>
        <dbReference type="ARBA" id="ARBA00023224"/>
    </source>
</evidence>
<dbReference type="Pfam" id="PF02949">
    <property type="entry name" value="7tm_6"/>
    <property type="match status" value="3"/>
</dbReference>
<evidence type="ECO:0000256" key="7">
    <source>
        <dbReference type="ARBA" id="ARBA00023136"/>
    </source>
</evidence>
<evidence type="ECO:0008006" key="13">
    <source>
        <dbReference type="Google" id="ProtNLM"/>
    </source>
</evidence>
<keyword evidence="2" id="KW-1003">Cell membrane</keyword>
<dbReference type="AlphaFoldDB" id="A0A8S1B1C8"/>
<keyword evidence="8" id="KW-0675">Receptor</keyword>
<feature type="transmembrane region" description="Helical" evidence="10">
    <location>
        <begin position="275"/>
        <end position="294"/>
    </location>
</feature>
<evidence type="ECO:0000313" key="11">
    <source>
        <dbReference type="EMBL" id="CAB3256149.1"/>
    </source>
</evidence>
<gene>
    <name evidence="11" type="ORF">APLA_LOCUS15197</name>
</gene>
<feature type="transmembrane region" description="Helical" evidence="10">
    <location>
        <begin position="155"/>
        <end position="174"/>
    </location>
</feature>
<dbReference type="OrthoDB" id="8191658at2759"/>
<evidence type="ECO:0000256" key="6">
    <source>
        <dbReference type="ARBA" id="ARBA00022989"/>
    </source>
</evidence>
<evidence type="ECO:0000313" key="12">
    <source>
        <dbReference type="Proteomes" id="UP000494106"/>
    </source>
</evidence>
<organism evidence="11 12">
    <name type="scientific">Arctia plantaginis</name>
    <name type="common">Wood tiger moth</name>
    <name type="synonym">Phalaena plantaginis</name>
    <dbReference type="NCBI Taxonomy" id="874455"/>
    <lineage>
        <taxon>Eukaryota</taxon>
        <taxon>Metazoa</taxon>
        <taxon>Ecdysozoa</taxon>
        <taxon>Arthropoda</taxon>
        <taxon>Hexapoda</taxon>
        <taxon>Insecta</taxon>
        <taxon>Pterygota</taxon>
        <taxon>Neoptera</taxon>
        <taxon>Endopterygota</taxon>
        <taxon>Lepidoptera</taxon>
        <taxon>Glossata</taxon>
        <taxon>Ditrysia</taxon>
        <taxon>Noctuoidea</taxon>
        <taxon>Erebidae</taxon>
        <taxon>Arctiinae</taxon>
        <taxon>Arctia</taxon>
    </lineage>
</organism>
<comment type="caution">
    <text evidence="11">The sequence shown here is derived from an EMBL/GenBank/DDBJ whole genome shotgun (WGS) entry which is preliminary data.</text>
</comment>
<keyword evidence="5" id="KW-0552">Olfaction</keyword>
<evidence type="ECO:0000256" key="10">
    <source>
        <dbReference type="SAM" id="Phobius"/>
    </source>
</evidence>
<comment type="subcellular location">
    <subcellularLocation>
        <location evidence="1">Cell membrane</location>
        <topology evidence="1">Multi-pass membrane protein</topology>
    </subcellularLocation>
</comment>
<dbReference type="EMBL" id="CADEBC010000586">
    <property type="protein sequence ID" value="CAB3256149.1"/>
    <property type="molecule type" value="Genomic_DNA"/>
</dbReference>
<name>A0A8S1B1C8_ARCPL</name>
<feature type="transmembrane region" description="Helical" evidence="10">
    <location>
        <begin position="242"/>
        <end position="263"/>
    </location>
</feature>
<dbReference type="PANTHER" id="PTHR21137:SF35">
    <property type="entry name" value="ODORANT RECEPTOR 19A-RELATED"/>
    <property type="match status" value="1"/>
</dbReference>
<keyword evidence="6 10" id="KW-1133">Transmembrane helix</keyword>
<proteinExistence type="predicted"/>
<evidence type="ECO:0000256" key="1">
    <source>
        <dbReference type="ARBA" id="ARBA00004651"/>
    </source>
</evidence>
<feature type="transmembrane region" description="Helical" evidence="10">
    <location>
        <begin position="440"/>
        <end position="464"/>
    </location>
</feature>
<keyword evidence="4 10" id="KW-0812">Transmembrane</keyword>
<feature type="transmembrane region" description="Helical" evidence="10">
    <location>
        <begin position="484"/>
        <end position="503"/>
    </location>
</feature>
<evidence type="ECO:0000256" key="8">
    <source>
        <dbReference type="ARBA" id="ARBA00023170"/>
    </source>
</evidence>
<keyword evidence="3" id="KW-0716">Sensory transduction</keyword>
<dbReference type="GO" id="GO:0005886">
    <property type="term" value="C:plasma membrane"/>
    <property type="evidence" value="ECO:0007669"/>
    <property type="project" value="UniProtKB-SubCell"/>
</dbReference>
<reference evidence="11 12" key="1">
    <citation type="submission" date="2020-04" db="EMBL/GenBank/DDBJ databases">
        <authorList>
            <person name="Wallbank WR R."/>
            <person name="Pardo Diaz C."/>
            <person name="Kozak K."/>
            <person name="Martin S."/>
            <person name="Jiggins C."/>
            <person name="Moest M."/>
            <person name="Warren A I."/>
            <person name="Byers J.R.P. K."/>
            <person name="Montejo-Kovacevich G."/>
            <person name="Yen C E."/>
        </authorList>
    </citation>
    <scope>NUCLEOTIDE SEQUENCE [LARGE SCALE GENOMIC DNA]</scope>
</reference>
<sequence>MKHVSVRAQHIPTLARTAPRGVLSSECGRHGCWCRGQYQPYNWCSSPPVPRVCTVYDHRICSAAIYLRLSGKLFTKLSIKQERNDLDKLSKVMFLLLCHITCVIKQVVFYFRADEIDELIASLDEPLMNAESSASGTAGALLRSTARNAVRLLKVYTGCAVATCVLWIVFPIVYRIQNGHFEFNFWIGMRYDDIFKINFNTLVERAAASNDDCYDAALKKLLVDCLVHYGKIIQTCSTLQKIFSVPLLVQFGVTGWILCMAAYNIVRLNVLSVEFASIILFITCILIEIFLYCYHGNEVTVEVCTRDIHIDITYMQHSQMSDRVCESVYSMQWSRAPVSFQRTLIVVMERAKRPLRPVAGLIIPLTLDTFVTVQRDIDKLARVMFLLLCHITSIVKQIVFYGKEAKIDEMVGRFDEPLFNHSSESYKVLMRATAASASRFVVVYSGCAVVTCTLWITFPVMYHLRAQVVEFPFWTNVDYNQSHTMFYAVLAYSYYVTTLVGIANTTMDAFIATVLSQCKTQLQILRINFESLPQRAADLVKCQKGKTYEEMLMKLFVNCLDHYKMITGTVEMLQDIFGTAILIQFGIGGWILCMAAYKIVSLSVLSIEFASMTLFISCILTELFLYCYYGNEVSDESDHVCESIYSMQWLGTPVSFQRSLLVVMERAKRPLRPAAGLVVPLSLDTFVKIIKSSYTFYAVLRQTK</sequence>
<keyword evidence="12" id="KW-1185">Reference proteome</keyword>
<keyword evidence="7 10" id="KW-0472">Membrane</keyword>
<dbReference type="InterPro" id="IPR004117">
    <property type="entry name" value="7tm6_olfct_rcpt"/>
</dbReference>
<feature type="transmembrane region" description="Helical" evidence="10">
    <location>
        <begin position="609"/>
        <end position="629"/>
    </location>
</feature>
<evidence type="ECO:0000256" key="2">
    <source>
        <dbReference type="ARBA" id="ARBA00022475"/>
    </source>
</evidence>
<dbReference type="GO" id="GO:0004984">
    <property type="term" value="F:olfactory receptor activity"/>
    <property type="evidence" value="ECO:0007669"/>
    <property type="project" value="InterPro"/>
</dbReference>
<accession>A0A8S1B1C8</accession>
<dbReference type="Proteomes" id="UP000494106">
    <property type="component" value="Unassembled WGS sequence"/>
</dbReference>
<feature type="transmembrane region" description="Helical" evidence="10">
    <location>
        <begin position="576"/>
        <end position="597"/>
    </location>
</feature>
<dbReference type="GO" id="GO:0007165">
    <property type="term" value="P:signal transduction"/>
    <property type="evidence" value="ECO:0007669"/>
    <property type="project" value="UniProtKB-KW"/>
</dbReference>
<evidence type="ECO:0000256" key="5">
    <source>
        <dbReference type="ARBA" id="ARBA00022725"/>
    </source>
</evidence>
<protein>
    <recommendedName>
        <fullName evidence="13">Odorant receptor</fullName>
    </recommendedName>
</protein>